<accession>A0A9P5N590</accession>
<feature type="domain" description="CCHC-type" evidence="3">
    <location>
        <begin position="296"/>
        <end position="310"/>
    </location>
</feature>
<reference evidence="4" key="1">
    <citation type="submission" date="2019-10" db="EMBL/GenBank/DDBJ databases">
        <authorList>
            <consortium name="DOE Joint Genome Institute"/>
            <person name="Kuo A."/>
            <person name="Miyauchi S."/>
            <person name="Kiss E."/>
            <person name="Drula E."/>
            <person name="Kohler A."/>
            <person name="Sanchez-Garcia M."/>
            <person name="Andreopoulos B."/>
            <person name="Barry K.W."/>
            <person name="Bonito G."/>
            <person name="Buee M."/>
            <person name="Carver A."/>
            <person name="Chen C."/>
            <person name="Cichocki N."/>
            <person name="Clum A."/>
            <person name="Culley D."/>
            <person name="Crous P.W."/>
            <person name="Fauchery L."/>
            <person name="Girlanda M."/>
            <person name="Hayes R."/>
            <person name="Keri Z."/>
            <person name="LaButti K."/>
            <person name="Lipzen A."/>
            <person name="Lombard V."/>
            <person name="Magnuson J."/>
            <person name="Maillard F."/>
            <person name="Morin E."/>
            <person name="Murat C."/>
            <person name="Nolan M."/>
            <person name="Ohm R."/>
            <person name="Pangilinan J."/>
            <person name="Pereira M."/>
            <person name="Perotto S."/>
            <person name="Peter M."/>
            <person name="Riley R."/>
            <person name="Sitrit Y."/>
            <person name="Stielow B."/>
            <person name="Szollosi G."/>
            <person name="Zifcakova L."/>
            <person name="Stursova M."/>
            <person name="Spatafora J.W."/>
            <person name="Tedersoo L."/>
            <person name="Vaario L.-M."/>
            <person name="Yamada A."/>
            <person name="Yan M."/>
            <person name="Wang P."/>
            <person name="Xu J."/>
            <person name="Bruns T."/>
            <person name="Baldrian P."/>
            <person name="Vilgalys R."/>
            <person name="Henrissat B."/>
            <person name="Grigoriev I.V."/>
            <person name="Hibbett D."/>
            <person name="Nagy L.G."/>
            <person name="Martin F.M."/>
        </authorList>
    </citation>
    <scope>NUCLEOTIDE SEQUENCE</scope>
    <source>
        <strain evidence="4">Prilba</strain>
    </source>
</reference>
<dbReference type="GO" id="GO:0003676">
    <property type="term" value="F:nucleic acid binding"/>
    <property type="evidence" value="ECO:0007669"/>
    <property type="project" value="InterPro"/>
</dbReference>
<organism evidence="4 5">
    <name type="scientific">Russula ochroleuca</name>
    <dbReference type="NCBI Taxonomy" id="152965"/>
    <lineage>
        <taxon>Eukaryota</taxon>
        <taxon>Fungi</taxon>
        <taxon>Dikarya</taxon>
        <taxon>Basidiomycota</taxon>
        <taxon>Agaricomycotina</taxon>
        <taxon>Agaricomycetes</taxon>
        <taxon>Russulales</taxon>
        <taxon>Russulaceae</taxon>
        <taxon>Russula</taxon>
    </lineage>
</organism>
<dbReference type="InterPro" id="IPR036875">
    <property type="entry name" value="Znf_CCHC_sf"/>
</dbReference>
<dbReference type="Proteomes" id="UP000759537">
    <property type="component" value="Unassembled WGS sequence"/>
</dbReference>
<evidence type="ECO:0000256" key="1">
    <source>
        <dbReference type="ARBA" id="ARBA00022664"/>
    </source>
</evidence>
<keyword evidence="2" id="KW-0479">Metal-binding</keyword>
<evidence type="ECO:0000259" key="3">
    <source>
        <dbReference type="PROSITE" id="PS50158"/>
    </source>
</evidence>
<evidence type="ECO:0000313" key="5">
    <source>
        <dbReference type="Proteomes" id="UP000759537"/>
    </source>
</evidence>
<evidence type="ECO:0000313" key="4">
    <source>
        <dbReference type="EMBL" id="KAF8486963.1"/>
    </source>
</evidence>
<name>A0A9P5N590_9AGAM</name>
<dbReference type="GO" id="GO:0008270">
    <property type="term" value="F:zinc ion binding"/>
    <property type="evidence" value="ECO:0007669"/>
    <property type="project" value="UniProtKB-KW"/>
</dbReference>
<evidence type="ECO:0000256" key="2">
    <source>
        <dbReference type="PROSITE-ProRule" id="PRU00047"/>
    </source>
</evidence>
<dbReference type="OrthoDB" id="10633627at2759"/>
<sequence>MFTIQTQPIPIPVHQVGTPYPPIIDPNNNSNLIAPQGHYGPGSASLPYMPQTPAKSPLPRYESPDSTIEEITLTSPAIEGPQPGIHPGPGWMTNNKGAMHHPEAVIQGEVGEQAAAFVFYDMEAETPQLLTMQGCSCYVHTFPLHARPDPYPCRVLTCKEEFRFQDREMFSPLVNLAIKAEGDLMLQAEVQTYHTTHQHTKRLAVHMAQLKEEYTTTWWDLCTSAKRLANANTYGWLEPQVIMDLQLNNDLTATLCDKAILMFVDSWMEESCPKFKVCQWCKKSGHNAQRCPWLNKCLLCGKWGHMEKTCFMLHAHCRKGQVCQVL</sequence>
<keyword evidence="1" id="KW-0507">mRNA processing</keyword>
<dbReference type="InterPro" id="IPR001878">
    <property type="entry name" value="Znf_CCHC"/>
</dbReference>
<comment type="caution">
    <text evidence="4">The sequence shown here is derived from an EMBL/GenBank/DDBJ whole genome shotgun (WGS) entry which is preliminary data.</text>
</comment>
<proteinExistence type="predicted"/>
<keyword evidence="2" id="KW-0862">Zinc</keyword>
<dbReference type="SUPFAM" id="SSF57756">
    <property type="entry name" value="Retrovirus zinc finger-like domains"/>
    <property type="match status" value="1"/>
</dbReference>
<reference evidence="4" key="2">
    <citation type="journal article" date="2020" name="Nat. Commun.">
        <title>Large-scale genome sequencing of mycorrhizal fungi provides insights into the early evolution of symbiotic traits.</title>
        <authorList>
            <person name="Miyauchi S."/>
            <person name="Kiss E."/>
            <person name="Kuo A."/>
            <person name="Drula E."/>
            <person name="Kohler A."/>
            <person name="Sanchez-Garcia M."/>
            <person name="Morin E."/>
            <person name="Andreopoulos B."/>
            <person name="Barry K.W."/>
            <person name="Bonito G."/>
            <person name="Buee M."/>
            <person name="Carver A."/>
            <person name="Chen C."/>
            <person name="Cichocki N."/>
            <person name="Clum A."/>
            <person name="Culley D."/>
            <person name="Crous P.W."/>
            <person name="Fauchery L."/>
            <person name="Girlanda M."/>
            <person name="Hayes R.D."/>
            <person name="Keri Z."/>
            <person name="LaButti K."/>
            <person name="Lipzen A."/>
            <person name="Lombard V."/>
            <person name="Magnuson J."/>
            <person name="Maillard F."/>
            <person name="Murat C."/>
            <person name="Nolan M."/>
            <person name="Ohm R.A."/>
            <person name="Pangilinan J."/>
            <person name="Pereira M.F."/>
            <person name="Perotto S."/>
            <person name="Peter M."/>
            <person name="Pfister S."/>
            <person name="Riley R."/>
            <person name="Sitrit Y."/>
            <person name="Stielow J.B."/>
            <person name="Szollosi G."/>
            <person name="Zifcakova L."/>
            <person name="Stursova M."/>
            <person name="Spatafora J.W."/>
            <person name="Tedersoo L."/>
            <person name="Vaario L.M."/>
            <person name="Yamada A."/>
            <person name="Yan M."/>
            <person name="Wang P."/>
            <person name="Xu J."/>
            <person name="Bruns T."/>
            <person name="Baldrian P."/>
            <person name="Vilgalys R."/>
            <person name="Dunand C."/>
            <person name="Henrissat B."/>
            <person name="Grigoriev I.V."/>
            <person name="Hibbett D."/>
            <person name="Nagy L.G."/>
            <person name="Martin F.M."/>
        </authorList>
    </citation>
    <scope>NUCLEOTIDE SEQUENCE</scope>
    <source>
        <strain evidence="4">Prilba</strain>
    </source>
</reference>
<dbReference type="GO" id="GO:0006397">
    <property type="term" value="P:mRNA processing"/>
    <property type="evidence" value="ECO:0007669"/>
    <property type="project" value="UniProtKB-KW"/>
</dbReference>
<dbReference type="AlphaFoldDB" id="A0A9P5N590"/>
<dbReference type="Gene3D" id="4.10.60.10">
    <property type="entry name" value="Zinc finger, CCHC-type"/>
    <property type="match status" value="1"/>
</dbReference>
<dbReference type="EMBL" id="WHVB01000001">
    <property type="protein sequence ID" value="KAF8486963.1"/>
    <property type="molecule type" value="Genomic_DNA"/>
</dbReference>
<keyword evidence="2" id="KW-0863">Zinc-finger</keyword>
<dbReference type="PROSITE" id="PS50158">
    <property type="entry name" value="ZF_CCHC"/>
    <property type="match status" value="1"/>
</dbReference>
<keyword evidence="5" id="KW-1185">Reference proteome</keyword>
<gene>
    <name evidence="4" type="ORF">DFH94DRAFT_678036</name>
</gene>
<protein>
    <recommendedName>
        <fullName evidence="3">CCHC-type domain-containing protein</fullName>
    </recommendedName>
</protein>